<feature type="region of interest" description="Disordered" evidence="1">
    <location>
        <begin position="160"/>
        <end position="190"/>
    </location>
</feature>
<sequence>MLFTNTFLLGTAAVASAVNVARELTFPIDVLPDTCNSSCATYKDVFNKCPTDGSSALCQSVCNATILTNLQICINCTLSEGPSHNVTQFQVDVLNAAQQNLAQECVNEQYPATFTGSFVRPTTVAYPAGVDQATFVGANATAPPTASATASVSAIHASQPTDYDQHNSSSNSSGTTSAITPPATSKPAGAATSLSAGSAVVAVVALAAAMAL</sequence>
<proteinExistence type="predicted"/>
<accession>J5QEL1</accession>
<evidence type="ECO:0000313" key="4">
    <source>
        <dbReference type="Proteomes" id="UP000002748"/>
    </source>
</evidence>
<dbReference type="RefSeq" id="XP_014178053.1">
    <property type="nucleotide sequence ID" value="XM_014322578.1"/>
</dbReference>
<dbReference type="Proteomes" id="UP000002748">
    <property type="component" value="Unassembled WGS sequence"/>
</dbReference>
<evidence type="ECO:0000256" key="1">
    <source>
        <dbReference type="SAM" id="MobiDB-lite"/>
    </source>
</evidence>
<name>J5QEL1_TRIAS</name>
<reference evidence="3 4" key="1">
    <citation type="journal article" date="2012" name="Eukaryot. Cell">
        <title>Draft genome sequence of CBS 2479, the standard type strain of Trichosporon asahii.</title>
        <authorList>
            <person name="Yang R.Y."/>
            <person name="Li H.T."/>
            <person name="Zhu H."/>
            <person name="Zhou G.P."/>
            <person name="Wang M."/>
            <person name="Wang L."/>
        </authorList>
    </citation>
    <scope>NUCLEOTIDE SEQUENCE [LARGE SCALE GENOMIC DNA]</scope>
    <source>
        <strain evidence="4">ATCC 90039 / CBS 2479 / JCM 2466 / KCTC 7840 / NCYC 2677 / UAMH 7654</strain>
    </source>
</reference>
<evidence type="ECO:0000313" key="3">
    <source>
        <dbReference type="EMBL" id="EJT46958.1"/>
    </source>
</evidence>
<keyword evidence="2" id="KW-0732">Signal</keyword>
<gene>
    <name evidence="3" type="ORF">A1Q1_04201</name>
</gene>
<dbReference type="HOGENOM" id="CLU_1300469_0_0_1"/>
<dbReference type="OrthoDB" id="2595810at2759"/>
<organism evidence="3 4">
    <name type="scientific">Trichosporon asahii var. asahii (strain ATCC 90039 / CBS 2479 / JCM 2466 / KCTC 7840 / NBRC 103889/ NCYC 2677 / UAMH 7654)</name>
    <name type="common">Yeast</name>
    <dbReference type="NCBI Taxonomy" id="1186058"/>
    <lineage>
        <taxon>Eukaryota</taxon>
        <taxon>Fungi</taxon>
        <taxon>Dikarya</taxon>
        <taxon>Basidiomycota</taxon>
        <taxon>Agaricomycotina</taxon>
        <taxon>Tremellomycetes</taxon>
        <taxon>Trichosporonales</taxon>
        <taxon>Trichosporonaceae</taxon>
        <taxon>Trichosporon</taxon>
    </lineage>
</organism>
<comment type="caution">
    <text evidence="3">The sequence shown here is derived from an EMBL/GenBank/DDBJ whole genome shotgun (WGS) entry which is preliminary data.</text>
</comment>
<evidence type="ECO:0000256" key="2">
    <source>
        <dbReference type="SAM" id="SignalP"/>
    </source>
</evidence>
<dbReference type="KEGG" id="tasa:A1Q1_04201"/>
<protein>
    <submittedName>
        <fullName evidence="3">Uncharacterized protein</fullName>
    </submittedName>
</protein>
<dbReference type="GeneID" id="25987714"/>
<feature type="signal peptide" evidence="2">
    <location>
        <begin position="1"/>
        <end position="17"/>
    </location>
</feature>
<dbReference type="AlphaFoldDB" id="J5QEL1"/>
<dbReference type="VEuPathDB" id="FungiDB:A1Q1_04201"/>
<dbReference type="EMBL" id="ALBS01000266">
    <property type="protein sequence ID" value="EJT46958.1"/>
    <property type="molecule type" value="Genomic_DNA"/>
</dbReference>
<feature type="compositionally biased region" description="Low complexity" evidence="1">
    <location>
        <begin position="167"/>
        <end position="177"/>
    </location>
</feature>
<feature type="chain" id="PRO_5003785369" evidence="2">
    <location>
        <begin position="18"/>
        <end position="212"/>
    </location>
</feature>